<evidence type="ECO:0000256" key="1">
    <source>
        <dbReference type="SAM" id="SignalP"/>
    </source>
</evidence>
<proteinExistence type="predicted"/>
<feature type="signal peptide" evidence="1">
    <location>
        <begin position="1"/>
        <end position="26"/>
    </location>
</feature>
<dbReference type="SUPFAM" id="SSF50998">
    <property type="entry name" value="Quinoprotein alcohol dehydrogenase-like"/>
    <property type="match status" value="1"/>
</dbReference>
<dbReference type="Pfam" id="PF14269">
    <property type="entry name" value="Arylsulfotran_2"/>
    <property type="match status" value="1"/>
</dbReference>
<dbReference type="InterPro" id="IPR011047">
    <property type="entry name" value="Quinoprotein_ADH-like_sf"/>
</dbReference>
<dbReference type="OrthoDB" id="5427350at2759"/>
<reference evidence="2" key="1">
    <citation type="submission" date="2015-01" db="EMBL/GenBank/DDBJ databases">
        <title>The Genome Sequence of Cladophialophora bantiana CBS 173.52.</title>
        <authorList>
            <consortium name="The Broad Institute Genomics Platform"/>
            <person name="Cuomo C."/>
            <person name="de Hoog S."/>
            <person name="Gorbushina A."/>
            <person name="Stielow B."/>
            <person name="Teixiera M."/>
            <person name="Abouelleil A."/>
            <person name="Chapman S.B."/>
            <person name="Priest M."/>
            <person name="Young S.K."/>
            <person name="Wortman J."/>
            <person name="Nusbaum C."/>
            <person name="Birren B."/>
        </authorList>
    </citation>
    <scope>NUCLEOTIDE SEQUENCE [LARGE SCALE GENOMIC DNA]</scope>
    <source>
        <strain evidence="2">CBS 173.52</strain>
    </source>
</reference>
<dbReference type="HOGENOM" id="CLU_018249_1_0_1"/>
<sequence>MTRKAGLCTYLVGVLVSLLCVTPVSANWRYKSRPDLAPPTLNITLPATKEVEKGYLFVAPFSGYPEGTHHGPAQAAPYIFTDTGDLVWSGFTYFSIWATNFQAARHKGKDILFCFEGSHNAAYGHGHGHTTFLDRHYETIRELRAGNHHLTDKHEFHIINEETALIQIYHPIPYNLTPYGGSEEQQWIVNAKFQELDIETGSVLFEWSSLDHVDPSEGYLPLKPGQAGAGYNSSDAWDYFHINSVDKDDQGSYLISARDANAVYKINGTTGKIIWQLSGKSSSFTMGDQVEFAFQHHARFLSRNENGTKEIISLYDNSAHGTENGHGHEVHFYNISRGKIIEVDTESWEARIVQAFHPPDDLLSKSQGSTQVLPNGNVLVNWGSAGAITEFKSDGSPIFHAYMDSGSLGIGVENYRGFRYNWTGLPNEAPAIVALEDGESTSVYVSWNGDTRTQLWRFFEVYRGGRALIGEVKRESFETVIKIGRIGLENMQAQAIGAEGEVLIDTSVIRPEVMIHQYKANDRREKTEKDPLFTWPGLERQKSTAYGSAMHKGQQRVTGST</sequence>
<feature type="chain" id="PRO_5002255107" description="Arylsulfotransferase" evidence="1">
    <location>
        <begin position="27"/>
        <end position="561"/>
    </location>
</feature>
<evidence type="ECO:0000313" key="2">
    <source>
        <dbReference type="EMBL" id="KIW91504.1"/>
    </source>
</evidence>
<dbReference type="VEuPathDB" id="FungiDB:Z519_07470"/>
<dbReference type="PANTHER" id="PTHR35340">
    <property type="entry name" value="PQQ ENZYME REPEAT PROTEIN-RELATED"/>
    <property type="match status" value="1"/>
</dbReference>
<dbReference type="EMBL" id="KN846990">
    <property type="protein sequence ID" value="KIW91504.1"/>
    <property type="molecule type" value="Genomic_DNA"/>
</dbReference>
<evidence type="ECO:0008006" key="4">
    <source>
        <dbReference type="Google" id="ProtNLM"/>
    </source>
</evidence>
<keyword evidence="1" id="KW-0732">Signal</keyword>
<evidence type="ECO:0000313" key="3">
    <source>
        <dbReference type="Proteomes" id="UP000053789"/>
    </source>
</evidence>
<keyword evidence="3" id="KW-1185">Reference proteome</keyword>
<organism evidence="2 3">
    <name type="scientific">Cladophialophora bantiana (strain ATCC 10958 / CBS 173.52 / CDC B-1940 / NIH 8579)</name>
    <name type="common">Xylohypha bantiana</name>
    <dbReference type="NCBI Taxonomy" id="1442370"/>
    <lineage>
        <taxon>Eukaryota</taxon>
        <taxon>Fungi</taxon>
        <taxon>Dikarya</taxon>
        <taxon>Ascomycota</taxon>
        <taxon>Pezizomycotina</taxon>
        <taxon>Eurotiomycetes</taxon>
        <taxon>Chaetothyriomycetidae</taxon>
        <taxon>Chaetothyriales</taxon>
        <taxon>Herpotrichiellaceae</taxon>
        <taxon>Cladophialophora</taxon>
    </lineage>
</organism>
<name>A0A0D2I3R8_CLAB1</name>
<protein>
    <recommendedName>
        <fullName evidence="4">Arylsulfotransferase</fullName>
    </recommendedName>
</protein>
<dbReference type="InterPro" id="IPR053143">
    <property type="entry name" value="Arylsulfate_ST"/>
</dbReference>
<gene>
    <name evidence="2" type="ORF">Z519_07470</name>
</gene>
<dbReference type="GeneID" id="27700398"/>
<dbReference type="AlphaFoldDB" id="A0A0D2I3R8"/>
<dbReference type="RefSeq" id="XP_016618173.1">
    <property type="nucleotide sequence ID" value="XM_016765204.1"/>
</dbReference>
<accession>A0A0D2I3R8</accession>
<dbReference type="PANTHER" id="PTHR35340:SF9">
    <property type="entry name" value="ASST-DOMAIN-CONTAINING PROTEIN"/>
    <property type="match status" value="1"/>
</dbReference>
<dbReference type="Proteomes" id="UP000053789">
    <property type="component" value="Unassembled WGS sequence"/>
</dbReference>
<dbReference type="InterPro" id="IPR039535">
    <property type="entry name" value="ASST-like"/>
</dbReference>